<sequence>MTYYEILGVEKSATEQEIKSAYRKKAFECHPDRNPDDPQAEEKFKTVSEAYAVLMDVDKRRQYDAAQAFGGSGGGFSYSQEEIFRDMFNNPQASQIFRDLFREFENAGLRTDPQFYQQVFFRGGPLIIGGAILLGAMSGVWRELFAAASGGTGAAARTAVKTKPGILSKLGQKAGRYLLKKAIQSSQKTMLDSNDITYNLTVSQEEARTGKQVELALHHTSAREILKVSIPAGVRDNTRLRLRGKGRVSPVGRGDMYVLVRVA</sequence>
<dbReference type="EMBL" id="FQZU01000004">
    <property type="protein sequence ID" value="SHJ13469.1"/>
    <property type="molecule type" value="Genomic_DNA"/>
</dbReference>
<feature type="domain" description="J" evidence="2">
    <location>
        <begin position="2"/>
        <end position="67"/>
    </location>
</feature>
<dbReference type="SUPFAM" id="SSF46565">
    <property type="entry name" value="Chaperone J-domain"/>
    <property type="match status" value="1"/>
</dbReference>
<dbReference type="CDD" id="cd06257">
    <property type="entry name" value="DnaJ"/>
    <property type="match status" value="1"/>
</dbReference>
<proteinExistence type="predicted"/>
<dbReference type="InterPro" id="IPR018253">
    <property type="entry name" value="DnaJ_domain_CS"/>
</dbReference>
<evidence type="ECO:0000256" key="1">
    <source>
        <dbReference type="ARBA" id="ARBA00023186"/>
    </source>
</evidence>
<keyword evidence="1" id="KW-0143">Chaperone</keyword>
<dbReference type="InterPro" id="IPR001623">
    <property type="entry name" value="DnaJ_domain"/>
</dbReference>
<dbReference type="PRINTS" id="PR00625">
    <property type="entry name" value="JDOMAIN"/>
</dbReference>
<dbReference type="SMART" id="SM00271">
    <property type="entry name" value="DnaJ"/>
    <property type="match status" value="1"/>
</dbReference>
<dbReference type="GO" id="GO:0003677">
    <property type="term" value="F:DNA binding"/>
    <property type="evidence" value="ECO:0007669"/>
    <property type="project" value="UniProtKB-KW"/>
</dbReference>
<keyword evidence="3" id="KW-0238">DNA-binding</keyword>
<dbReference type="SUPFAM" id="SSF49493">
    <property type="entry name" value="HSP40/DnaJ peptide-binding domain"/>
    <property type="match status" value="1"/>
</dbReference>
<name>A0A1M6GU85_9BACT</name>
<dbReference type="Pfam" id="PF00226">
    <property type="entry name" value="DnaJ"/>
    <property type="match status" value="1"/>
</dbReference>
<dbReference type="STRING" id="1121393.SAMN02745216_01109"/>
<evidence type="ECO:0000313" key="3">
    <source>
        <dbReference type="EMBL" id="SHJ13469.1"/>
    </source>
</evidence>
<dbReference type="PROSITE" id="PS50076">
    <property type="entry name" value="DNAJ_2"/>
    <property type="match status" value="1"/>
</dbReference>
<dbReference type="Gene3D" id="1.10.287.110">
    <property type="entry name" value="DnaJ domain"/>
    <property type="match status" value="1"/>
</dbReference>
<dbReference type="Pfam" id="PF01556">
    <property type="entry name" value="DnaJ_C"/>
    <property type="match status" value="1"/>
</dbReference>
<dbReference type="InterPro" id="IPR036869">
    <property type="entry name" value="J_dom_sf"/>
</dbReference>
<dbReference type="GO" id="GO:0005737">
    <property type="term" value="C:cytoplasm"/>
    <property type="evidence" value="ECO:0007669"/>
    <property type="project" value="TreeGrafter"/>
</dbReference>
<gene>
    <name evidence="3" type="ORF">SAMN02745216_01109</name>
</gene>
<dbReference type="OrthoDB" id="9779889at2"/>
<dbReference type="GO" id="GO:0051082">
    <property type="term" value="F:unfolded protein binding"/>
    <property type="evidence" value="ECO:0007669"/>
    <property type="project" value="InterPro"/>
</dbReference>
<dbReference type="InterPro" id="IPR008971">
    <property type="entry name" value="HSP40/DnaJ_pept-bd"/>
</dbReference>
<reference evidence="4" key="1">
    <citation type="submission" date="2016-11" db="EMBL/GenBank/DDBJ databases">
        <authorList>
            <person name="Varghese N."/>
            <person name="Submissions S."/>
        </authorList>
    </citation>
    <scope>NUCLEOTIDE SEQUENCE [LARGE SCALE GENOMIC DNA]</scope>
    <source>
        <strain evidence="4">DSM 16219</strain>
    </source>
</reference>
<dbReference type="PANTHER" id="PTHR43096:SF52">
    <property type="entry name" value="DNAJ HOMOLOG 1, MITOCHONDRIAL-RELATED"/>
    <property type="match status" value="1"/>
</dbReference>
<keyword evidence="4" id="KW-1185">Reference proteome</keyword>
<dbReference type="AlphaFoldDB" id="A0A1M6GU85"/>
<dbReference type="Gene3D" id="2.60.260.20">
    <property type="entry name" value="Urease metallochaperone UreE, N-terminal domain"/>
    <property type="match status" value="1"/>
</dbReference>
<protein>
    <submittedName>
        <fullName evidence="3">Curved DNA-binding protein</fullName>
    </submittedName>
</protein>
<dbReference type="InterPro" id="IPR002939">
    <property type="entry name" value="DnaJ_C"/>
</dbReference>
<evidence type="ECO:0000259" key="2">
    <source>
        <dbReference type="PROSITE" id="PS50076"/>
    </source>
</evidence>
<dbReference type="PANTHER" id="PTHR43096">
    <property type="entry name" value="DNAJ HOMOLOG 1, MITOCHONDRIAL-RELATED"/>
    <property type="match status" value="1"/>
</dbReference>
<dbReference type="Proteomes" id="UP000183994">
    <property type="component" value="Unassembled WGS sequence"/>
</dbReference>
<accession>A0A1M6GU85</accession>
<evidence type="ECO:0000313" key="4">
    <source>
        <dbReference type="Proteomes" id="UP000183994"/>
    </source>
</evidence>
<organism evidence="3 4">
    <name type="scientific">Desulfatibacillum alkenivorans DSM 16219</name>
    <dbReference type="NCBI Taxonomy" id="1121393"/>
    <lineage>
        <taxon>Bacteria</taxon>
        <taxon>Pseudomonadati</taxon>
        <taxon>Thermodesulfobacteriota</taxon>
        <taxon>Desulfobacteria</taxon>
        <taxon>Desulfobacterales</taxon>
        <taxon>Desulfatibacillaceae</taxon>
        <taxon>Desulfatibacillum</taxon>
    </lineage>
</organism>
<dbReference type="RefSeq" id="WP_083610798.1">
    <property type="nucleotide sequence ID" value="NZ_FQZU01000004.1"/>
</dbReference>
<dbReference type="PROSITE" id="PS00636">
    <property type="entry name" value="DNAJ_1"/>
    <property type="match status" value="1"/>
</dbReference>
<dbReference type="GO" id="GO:0042026">
    <property type="term" value="P:protein refolding"/>
    <property type="evidence" value="ECO:0007669"/>
    <property type="project" value="TreeGrafter"/>
</dbReference>